<feature type="region of interest" description="Disordered" evidence="6">
    <location>
        <begin position="292"/>
        <end position="332"/>
    </location>
</feature>
<keyword evidence="2" id="KW-0813">Transport</keyword>
<keyword evidence="7" id="KW-0812">Transmembrane</keyword>
<dbReference type="InterPro" id="IPR003593">
    <property type="entry name" value="AAA+_ATPase"/>
</dbReference>
<evidence type="ECO:0000259" key="8">
    <source>
        <dbReference type="PROSITE" id="PS50893"/>
    </source>
</evidence>
<keyword evidence="5 9" id="KW-0067">ATP-binding</keyword>
<keyword evidence="3" id="KW-0547">Nucleotide-binding</keyword>
<dbReference type="InterPro" id="IPR017871">
    <property type="entry name" value="ABC_transporter-like_CS"/>
</dbReference>
<evidence type="ECO:0000256" key="1">
    <source>
        <dbReference type="ARBA" id="ARBA00005417"/>
    </source>
</evidence>
<dbReference type="PANTHER" id="PTHR43335:SF4">
    <property type="entry name" value="ABC TRANSPORTER, ATP-BINDING PROTEIN"/>
    <property type="match status" value="1"/>
</dbReference>
<keyword evidence="7" id="KW-1133">Transmembrane helix</keyword>
<dbReference type="SUPFAM" id="SSF49785">
    <property type="entry name" value="Galactose-binding domain-like"/>
    <property type="match status" value="1"/>
</dbReference>
<dbReference type="Pfam" id="PF00005">
    <property type="entry name" value="ABC_tran"/>
    <property type="match status" value="1"/>
</dbReference>
<evidence type="ECO:0000313" key="9">
    <source>
        <dbReference type="EMBL" id="SCL63052.1"/>
    </source>
</evidence>
<name>A0A1C6V9K7_9ACTN</name>
<gene>
    <name evidence="9" type="ORF">GA0070606_3730</name>
</gene>
<dbReference type="InterPro" id="IPR003439">
    <property type="entry name" value="ABC_transporter-like_ATP-bd"/>
</dbReference>
<dbReference type="InterPro" id="IPR029058">
    <property type="entry name" value="AB_hydrolase_fold"/>
</dbReference>
<dbReference type="SMART" id="SM00939">
    <property type="entry name" value="PepX_C"/>
    <property type="match status" value="1"/>
</dbReference>
<keyword evidence="4" id="KW-0378">Hydrolase</keyword>
<dbReference type="Gene3D" id="2.60.120.260">
    <property type="entry name" value="Galactose-binding domain-like"/>
    <property type="match status" value="1"/>
</dbReference>
<keyword evidence="7" id="KW-0472">Membrane</keyword>
<dbReference type="SUPFAM" id="SSF52540">
    <property type="entry name" value="P-loop containing nucleoside triphosphate hydrolases"/>
    <property type="match status" value="1"/>
</dbReference>
<dbReference type="SMART" id="SM00382">
    <property type="entry name" value="AAA"/>
    <property type="match status" value="1"/>
</dbReference>
<proteinExistence type="inferred from homology"/>
<evidence type="ECO:0000256" key="6">
    <source>
        <dbReference type="SAM" id="MobiDB-lite"/>
    </source>
</evidence>
<evidence type="ECO:0000256" key="3">
    <source>
        <dbReference type="ARBA" id="ARBA00022741"/>
    </source>
</evidence>
<feature type="domain" description="ABC transporter" evidence="8">
    <location>
        <begin position="710"/>
        <end position="938"/>
    </location>
</feature>
<feature type="compositionally biased region" description="Low complexity" evidence="6">
    <location>
        <begin position="297"/>
        <end position="308"/>
    </location>
</feature>
<accession>A0A1C6V9K7</accession>
<dbReference type="GO" id="GO:0008239">
    <property type="term" value="F:dipeptidyl-peptidase activity"/>
    <property type="evidence" value="ECO:0007669"/>
    <property type="project" value="InterPro"/>
</dbReference>
<dbReference type="SUPFAM" id="SSF53474">
    <property type="entry name" value="alpha/beta-Hydrolases"/>
    <property type="match status" value="1"/>
</dbReference>
<dbReference type="Proteomes" id="UP000199001">
    <property type="component" value="Unassembled WGS sequence"/>
</dbReference>
<dbReference type="Gene3D" id="3.40.50.1820">
    <property type="entry name" value="alpha/beta hydrolase"/>
    <property type="match status" value="2"/>
</dbReference>
<dbReference type="Pfam" id="PF08530">
    <property type="entry name" value="PepX_C"/>
    <property type="match status" value="1"/>
</dbReference>
<keyword evidence="10" id="KW-1185">Reference proteome</keyword>
<dbReference type="PANTHER" id="PTHR43335">
    <property type="entry name" value="ABC TRANSPORTER, ATP-BINDING PROTEIN"/>
    <property type="match status" value="1"/>
</dbReference>
<dbReference type="GO" id="GO:0005524">
    <property type="term" value="F:ATP binding"/>
    <property type="evidence" value="ECO:0007669"/>
    <property type="project" value="UniProtKB-KW"/>
</dbReference>
<feature type="transmembrane region" description="Helical" evidence="7">
    <location>
        <begin position="78"/>
        <end position="97"/>
    </location>
</feature>
<evidence type="ECO:0000256" key="7">
    <source>
        <dbReference type="SAM" id="Phobius"/>
    </source>
</evidence>
<evidence type="ECO:0000256" key="2">
    <source>
        <dbReference type="ARBA" id="ARBA00022448"/>
    </source>
</evidence>
<dbReference type="EMBL" id="FMHZ01000002">
    <property type="protein sequence ID" value="SCL63052.1"/>
    <property type="molecule type" value="Genomic_DNA"/>
</dbReference>
<dbReference type="Gene3D" id="3.40.50.300">
    <property type="entry name" value="P-loop containing nucleotide triphosphate hydrolases"/>
    <property type="match status" value="1"/>
</dbReference>
<dbReference type="AlphaFoldDB" id="A0A1C6V9K7"/>
<dbReference type="InterPro" id="IPR027417">
    <property type="entry name" value="P-loop_NTPase"/>
</dbReference>
<evidence type="ECO:0000313" key="10">
    <source>
        <dbReference type="Proteomes" id="UP000199001"/>
    </source>
</evidence>
<evidence type="ECO:0000256" key="5">
    <source>
        <dbReference type="ARBA" id="ARBA00022840"/>
    </source>
</evidence>
<protein>
    <submittedName>
        <fullName evidence="9">ABC-2 type transport system ATP-binding protein</fullName>
    </submittedName>
</protein>
<feature type="transmembrane region" description="Helical" evidence="7">
    <location>
        <begin position="667"/>
        <end position="690"/>
    </location>
</feature>
<organism evidence="9 10">
    <name type="scientific">Micromonospora citrea</name>
    <dbReference type="NCBI Taxonomy" id="47855"/>
    <lineage>
        <taxon>Bacteria</taxon>
        <taxon>Bacillati</taxon>
        <taxon>Actinomycetota</taxon>
        <taxon>Actinomycetes</taxon>
        <taxon>Micromonosporales</taxon>
        <taxon>Micromonosporaceae</taxon>
        <taxon>Micromonospora</taxon>
    </lineage>
</organism>
<dbReference type="PROSITE" id="PS50893">
    <property type="entry name" value="ABC_TRANSPORTER_2"/>
    <property type="match status" value="1"/>
</dbReference>
<evidence type="ECO:0000256" key="4">
    <source>
        <dbReference type="ARBA" id="ARBA00022801"/>
    </source>
</evidence>
<feature type="compositionally biased region" description="Pro residues" evidence="6">
    <location>
        <begin position="309"/>
        <end position="327"/>
    </location>
</feature>
<dbReference type="STRING" id="47855.GA0070606_3730"/>
<dbReference type="Pfam" id="PF02129">
    <property type="entry name" value="Peptidase_S15"/>
    <property type="match status" value="1"/>
</dbReference>
<dbReference type="InterPro" id="IPR000383">
    <property type="entry name" value="Xaa-Pro-like_dom"/>
</dbReference>
<dbReference type="InterPro" id="IPR008979">
    <property type="entry name" value="Galactose-bd-like_sf"/>
</dbReference>
<comment type="similarity">
    <text evidence="1">Belongs to the ABC transporter superfamily.</text>
</comment>
<dbReference type="PROSITE" id="PS00211">
    <property type="entry name" value="ABC_TRANSPORTER_1"/>
    <property type="match status" value="1"/>
</dbReference>
<sequence>MDRSGYPRNIGIHVIRIHLSGTVWTRGGRTGPAADRISRTDVRRISANAQGPGRTVCRMRSPSSAAWIRRALPTRRRAVAATAVVVLLAAAVTWAVVPREPAVRTEAAIVNVASGPAGDEHVDLDTTLYLPEDASAADRVPAVLLAHGFGGTKESVRADAEEFAGRGYAVLTWTARGFGRSGGQIHLDHPDYEVRDAQRLLDWLADRPEIRTDADGDPRVGVVGGSYGGALALLLAAQDQRVDAIVPMITWNDLSRSFLPESTGKQPTDGVFKSGWAGLFFGGGGNVGSGPAGLSGTGAAQPEGAPASAGPPSPGPGAGPGTGPGPAPARAADPACGRFAADICAAYLRIATTGRADQAAVDLLRRSSPAGVLDRIKAPTLLVQGAADTLFPLGEADANARGIAAAGTPVRVAWFTGGHDGGEGPKTDSDRVKFLTVQWLDHYVKGEGAAPGDDFTFSRIAGFDALDRGLVATGYRTADYPGVAGTARRDVPVAGPAQPVANPPAGNPAAISSVPFAGELSALLGGVAGDIPGQHARFESAPLTEAVDVVGAPTVDIRAASPTGEAVLFVKLYDVDPQGAATLPNGLVAPVRLTGLPATVDAARPVTVTLPAIVRRIETGHRLRVVVATSDQAYATPVEPAVHTVAATGAVSLPTVAGDPIPTTATVWRWVLAGLVAAIAVGLVVVVAVARRRHRRQDSSVHPAYAGVPLAVRQLRKEYADGFVAVSNVDFEVHPGQVVGLLGPNGAGKTTTLRVLMGLTQPTAGEIYVFGHRLVPGSPVLSRIGALVEGPGFLPHLSGLANLKAYWRATGRRAEDAHFDEALEIAGLGASVHRKIKNYSHGMRQRLAIAQAMLGLPELLVLDEPTDGLDPPQIAEMRRVLQRYATDGRAVLVSSHLLAEVEQTCTHAVVVNKGRIVASGPVEEIVGESPSVLFDVTDPEAARAVLDGLHGVRVLPDGEGQLVVDTNGTARSEVVAELVRAGIGVDRVVPRRRLEDAFLALVGDNSRGSGDR</sequence>
<dbReference type="InterPro" id="IPR013736">
    <property type="entry name" value="Xaa-Pro_dipept_C"/>
</dbReference>
<reference evidence="10" key="1">
    <citation type="submission" date="2016-06" db="EMBL/GenBank/DDBJ databases">
        <authorList>
            <person name="Varghese N."/>
            <person name="Submissions Spin"/>
        </authorList>
    </citation>
    <scope>NUCLEOTIDE SEQUENCE [LARGE SCALE GENOMIC DNA]</scope>
    <source>
        <strain evidence="10">DSM 43903</strain>
    </source>
</reference>
<dbReference type="GO" id="GO:0016887">
    <property type="term" value="F:ATP hydrolysis activity"/>
    <property type="evidence" value="ECO:0007669"/>
    <property type="project" value="InterPro"/>
</dbReference>